<dbReference type="InterPro" id="IPR032466">
    <property type="entry name" value="Metal_Hydrolase"/>
</dbReference>
<dbReference type="Gene3D" id="3.20.20.140">
    <property type="entry name" value="Metal-dependent hydrolases"/>
    <property type="match status" value="1"/>
</dbReference>
<dbReference type="PANTHER" id="PTHR43135">
    <property type="entry name" value="ALPHA-D-RIBOSE 1-METHYLPHOSPHONATE 5-TRIPHOSPHATE DIPHOSPHATASE"/>
    <property type="match status" value="1"/>
</dbReference>
<reference evidence="3" key="1">
    <citation type="journal article" date="2019" name="Int. J. Syst. Evol. Microbiol.">
        <title>The Global Catalogue of Microorganisms (GCM) 10K type strain sequencing project: providing services to taxonomists for standard genome sequencing and annotation.</title>
        <authorList>
            <consortium name="The Broad Institute Genomics Platform"/>
            <consortium name="The Broad Institute Genome Sequencing Center for Infectious Disease"/>
            <person name="Wu L."/>
            <person name="Ma J."/>
        </authorList>
    </citation>
    <scope>NUCLEOTIDE SEQUENCE [LARGE SCALE GENOMIC DNA]</scope>
    <source>
        <strain evidence="3">NBRC 112416</strain>
    </source>
</reference>
<organism evidence="2 3">
    <name type="scientific">Devosia nitrariae</name>
    <dbReference type="NCBI Taxonomy" id="2071872"/>
    <lineage>
        <taxon>Bacteria</taxon>
        <taxon>Pseudomonadati</taxon>
        <taxon>Pseudomonadota</taxon>
        <taxon>Alphaproteobacteria</taxon>
        <taxon>Hyphomicrobiales</taxon>
        <taxon>Devosiaceae</taxon>
        <taxon>Devosia</taxon>
    </lineage>
</organism>
<keyword evidence="3" id="KW-1185">Reference proteome</keyword>
<proteinExistence type="predicted"/>
<sequence>MGFQMRVAVVNLGCIVSGDWRAPLVKGDSVVMQDGLIESVGTSDAMTIASCDVVVDAGGASAMPGLIDSHVHITFGDYTPRQKAVGYLESYLHGGVTTSISASEVHVPGRPSDPVGVKALAIAAQRCFATYRPGGMRVWAGSVILEPGLTEADFAELAAAGVWLAKAGFGAFADPMEYKPLVAMARAHGMITTLHTGGASIPGSSPINGEHVLAIDPHVSFHINGGPVAMPDAHFERVVTESQVALQLCTAGNLRTALLCTRQALAHDQFDRLLIATDTPTGSGIMPLGMFYTITHLSSLLDLPPEMVIGAATGNNARVYGRNSGLIAPGRDADLVLVDAPLGGTQDNALAALRHGDPVAVGAVFSDGVPRFVGRSRNTPAPKRAVRVAENRLPRDFGGAAH</sequence>
<protein>
    <submittedName>
        <fullName evidence="2">Amidohydrolase</fullName>
    </submittedName>
</protein>
<name>A0ABQ5W0J8_9HYPH</name>
<dbReference type="SUPFAM" id="SSF51556">
    <property type="entry name" value="Metallo-dependent hydrolases"/>
    <property type="match status" value="1"/>
</dbReference>
<dbReference type="Proteomes" id="UP001156691">
    <property type="component" value="Unassembled WGS sequence"/>
</dbReference>
<evidence type="ECO:0000313" key="3">
    <source>
        <dbReference type="Proteomes" id="UP001156691"/>
    </source>
</evidence>
<dbReference type="EMBL" id="BSNS01000003">
    <property type="protein sequence ID" value="GLQ53339.1"/>
    <property type="molecule type" value="Genomic_DNA"/>
</dbReference>
<dbReference type="InterPro" id="IPR006680">
    <property type="entry name" value="Amidohydro-rel"/>
</dbReference>
<dbReference type="InterPro" id="IPR011059">
    <property type="entry name" value="Metal-dep_hydrolase_composite"/>
</dbReference>
<evidence type="ECO:0000259" key="1">
    <source>
        <dbReference type="Pfam" id="PF01979"/>
    </source>
</evidence>
<dbReference type="InterPro" id="IPR051781">
    <property type="entry name" value="Metallo-dep_Hydrolase"/>
</dbReference>
<comment type="caution">
    <text evidence="2">The sequence shown here is derived from an EMBL/GenBank/DDBJ whole genome shotgun (WGS) entry which is preliminary data.</text>
</comment>
<dbReference type="PANTHER" id="PTHR43135:SF3">
    <property type="entry name" value="ALPHA-D-RIBOSE 1-METHYLPHOSPHONATE 5-TRIPHOSPHATE DIPHOSPHATASE"/>
    <property type="match status" value="1"/>
</dbReference>
<dbReference type="CDD" id="cd01292">
    <property type="entry name" value="metallo-dependent_hydrolases"/>
    <property type="match status" value="1"/>
</dbReference>
<accession>A0ABQ5W0J8</accession>
<dbReference type="SUPFAM" id="SSF51338">
    <property type="entry name" value="Composite domain of metallo-dependent hydrolases"/>
    <property type="match status" value="1"/>
</dbReference>
<gene>
    <name evidence="2" type="ORF">GCM10010862_05970</name>
</gene>
<evidence type="ECO:0000313" key="2">
    <source>
        <dbReference type="EMBL" id="GLQ53339.1"/>
    </source>
</evidence>
<feature type="domain" description="Amidohydrolase-related" evidence="1">
    <location>
        <begin position="62"/>
        <end position="349"/>
    </location>
</feature>
<dbReference type="Pfam" id="PF01979">
    <property type="entry name" value="Amidohydro_1"/>
    <property type="match status" value="1"/>
</dbReference>
<dbReference type="Gene3D" id="2.30.40.10">
    <property type="entry name" value="Urease, subunit C, domain 1"/>
    <property type="match status" value="1"/>
</dbReference>